<dbReference type="InterPro" id="IPR040847">
    <property type="entry name" value="SH3_15"/>
</dbReference>
<protein>
    <recommendedName>
        <fullName evidence="17">Cupin type-1 domain-containing protein</fullName>
    </recommendedName>
</protein>
<comment type="caution">
    <text evidence="18">The sequence shown here is derived from an EMBL/GenBank/DDBJ whole genome shotgun (WGS) entry which is preliminary data.</text>
</comment>
<comment type="similarity">
    <text evidence="3">Belongs to the germin family.</text>
</comment>
<feature type="domain" description="Cupin type-1" evidence="17">
    <location>
        <begin position="56"/>
        <end position="207"/>
    </location>
</feature>
<accession>A0ABQ7MR44</accession>
<evidence type="ECO:0000256" key="15">
    <source>
        <dbReference type="ARBA" id="ARBA00023211"/>
    </source>
</evidence>
<dbReference type="InterPro" id="IPR006045">
    <property type="entry name" value="Cupin_1"/>
</dbReference>
<evidence type="ECO:0000256" key="10">
    <source>
        <dbReference type="ARBA" id="ARBA00022771"/>
    </source>
</evidence>
<dbReference type="SUPFAM" id="SSF51182">
    <property type="entry name" value="RmlC-like cupins"/>
    <property type="match status" value="1"/>
</dbReference>
<dbReference type="InterPro" id="IPR044584">
    <property type="entry name" value="KEG"/>
</dbReference>
<evidence type="ECO:0000256" key="16">
    <source>
        <dbReference type="SAM" id="SignalP"/>
    </source>
</evidence>
<dbReference type="InterPro" id="IPR014710">
    <property type="entry name" value="RmlC-like_jellyroll"/>
</dbReference>
<evidence type="ECO:0000256" key="3">
    <source>
        <dbReference type="ARBA" id="ARBA00007456"/>
    </source>
</evidence>
<comment type="pathway">
    <text evidence="2">Protein modification; protein ubiquitination.</text>
</comment>
<keyword evidence="15" id="KW-0464">Manganese</keyword>
<evidence type="ECO:0000256" key="7">
    <source>
        <dbReference type="ARBA" id="ARBA00022723"/>
    </source>
</evidence>
<dbReference type="Proteomes" id="UP000823674">
    <property type="component" value="Chromosome A04"/>
</dbReference>
<keyword evidence="12" id="KW-0862">Zinc</keyword>
<dbReference type="EMBL" id="JADBGQ010000004">
    <property type="protein sequence ID" value="KAG5401192.1"/>
    <property type="molecule type" value="Genomic_DNA"/>
</dbReference>
<dbReference type="PRINTS" id="PR00325">
    <property type="entry name" value="GERMIN"/>
</dbReference>
<keyword evidence="5" id="KW-0964">Secreted</keyword>
<evidence type="ECO:0000256" key="11">
    <source>
        <dbReference type="ARBA" id="ARBA00022786"/>
    </source>
</evidence>
<evidence type="ECO:0000256" key="6">
    <source>
        <dbReference type="ARBA" id="ARBA00022679"/>
    </source>
</evidence>
<evidence type="ECO:0000256" key="9">
    <source>
        <dbReference type="ARBA" id="ARBA00022737"/>
    </source>
</evidence>
<dbReference type="InterPro" id="IPR019780">
    <property type="entry name" value="Germin_Mn-BS"/>
</dbReference>
<evidence type="ECO:0000256" key="5">
    <source>
        <dbReference type="ARBA" id="ARBA00022525"/>
    </source>
</evidence>
<dbReference type="Pfam" id="PF18346">
    <property type="entry name" value="SH3_15"/>
    <property type="match status" value="1"/>
</dbReference>
<sequence length="440" mass="47717">MAMKNLSFLAVLSLLALTLPLAIASDPSPLQDFCVGVNTPSDGDPKLVTVDDFFMAGLQNARPVANVVGSNVTAVNVNNLPGLNTLGISLVHIDYGVNGQNPPHTHPRATEILYVGLGKLLVGFVTSNGDGNRLFTKTLNEGDVFVFPEGLIHFQFNVGRFPAVAFAALSSQNPGVVTIANSVFGSNPAIDPNVLARAFQLDPKPKSVGHNDNTWVKFKRGIRTPLHGRLGAKPKSVGFVQTILEKGNMVVTFCSGEAPVLASEVDKLIPLDRVWFPGASRGLKDDPAKMELVEELKVEDWVRVKASAFSMSHGWEDITLNSNGMMHNLDEDGDVGIAFCFRSKPFSFKLYNIMPFSDIEKVVPFHEGQEIHMKPSITQPRLGWSNETPATIGKITRINMDGNLSAHVTGRQPLWKVSPGDAELLSVCEVSDAIQYNSYA</sequence>
<dbReference type="CDD" id="cd02241">
    <property type="entry name" value="cupin_OxOx"/>
    <property type="match status" value="1"/>
</dbReference>
<keyword evidence="14" id="KW-0325">Glycoprotein</keyword>
<evidence type="ECO:0000256" key="14">
    <source>
        <dbReference type="ARBA" id="ARBA00023180"/>
    </source>
</evidence>
<comment type="subcellular location">
    <subcellularLocation>
        <location evidence="1">Secreted</location>
        <location evidence="1">Extracellular space</location>
        <location evidence="1">Apoplast</location>
    </subcellularLocation>
</comment>
<dbReference type="InterPro" id="IPR001929">
    <property type="entry name" value="Germin"/>
</dbReference>
<keyword evidence="4" id="KW-0052">Apoplast</keyword>
<keyword evidence="8 16" id="KW-0732">Signal</keyword>
<evidence type="ECO:0000313" key="18">
    <source>
        <dbReference type="EMBL" id="KAG5401192.1"/>
    </source>
</evidence>
<evidence type="ECO:0000256" key="4">
    <source>
        <dbReference type="ARBA" id="ARBA00022523"/>
    </source>
</evidence>
<evidence type="ECO:0000256" key="12">
    <source>
        <dbReference type="ARBA" id="ARBA00022833"/>
    </source>
</evidence>
<dbReference type="PANTHER" id="PTHR46960">
    <property type="entry name" value="E3 UBIQUITIN-PROTEIN LIGASE KEG"/>
    <property type="match status" value="1"/>
</dbReference>
<name>A0ABQ7MR44_BRACM</name>
<proteinExistence type="inferred from homology"/>
<keyword evidence="7" id="KW-0479">Metal-binding</keyword>
<evidence type="ECO:0000313" key="19">
    <source>
        <dbReference type="Proteomes" id="UP000823674"/>
    </source>
</evidence>
<reference evidence="18 19" key="1">
    <citation type="submission" date="2021-03" db="EMBL/GenBank/DDBJ databases">
        <authorList>
            <person name="King G.J."/>
            <person name="Bancroft I."/>
            <person name="Baten A."/>
            <person name="Bloomfield J."/>
            <person name="Borpatragohain P."/>
            <person name="He Z."/>
            <person name="Irish N."/>
            <person name="Irwin J."/>
            <person name="Liu K."/>
            <person name="Mauleon R.P."/>
            <person name="Moore J."/>
            <person name="Morris R."/>
            <person name="Ostergaard L."/>
            <person name="Wang B."/>
            <person name="Wells R."/>
        </authorList>
    </citation>
    <scope>NUCLEOTIDE SEQUENCE [LARGE SCALE GENOMIC DNA]</scope>
    <source>
        <strain evidence="18">R-o-18</strain>
        <tissue evidence="18">Leaf</tissue>
    </source>
</reference>
<feature type="chain" id="PRO_5046574174" description="Cupin type-1 domain-containing protein" evidence="16">
    <location>
        <begin position="25"/>
        <end position="440"/>
    </location>
</feature>
<dbReference type="Pfam" id="PF00190">
    <property type="entry name" value="Cupin_1"/>
    <property type="match status" value="1"/>
</dbReference>
<keyword evidence="11" id="KW-0833">Ubl conjugation pathway</keyword>
<keyword evidence="6" id="KW-0808">Transferase</keyword>
<dbReference type="Gene3D" id="2.60.120.10">
    <property type="entry name" value="Jelly Rolls"/>
    <property type="match status" value="1"/>
</dbReference>
<keyword evidence="9" id="KW-0677">Repeat</keyword>
<keyword evidence="13" id="KW-1015">Disulfide bond</keyword>
<evidence type="ECO:0000259" key="17">
    <source>
        <dbReference type="SMART" id="SM00835"/>
    </source>
</evidence>
<dbReference type="PROSITE" id="PS00725">
    <property type="entry name" value="GERMIN"/>
    <property type="match status" value="1"/>
</dbReference>
<dbReference type="PANTHER" id="PTHR46960:SF1">
    <property type="entry name" value="E3 UBIQUITIN-PROTEIN LIGASE KEG"/>
    <property type="match status" value="1"/>
</dbReference>
<dbReference type="InterPro" id="IPR011051">
    <property type="entry name" value="RmlC_Cupin_sf"/>
</dbReference>
<keyword evidence="10" id="KW-0863">Zinc-finger</keyword>
<organism evidence="18 19">
    <name type="scientific">Brassica rapa subsp. trilocularis</name>
    <dbReference type="NCBI Taxonomy" id="1813537"/>
    <lineage>
        <taxon>Eukaryota</taxon>
        <taxon>Viridiplantae</taxon>
        <taxon>Streptophyta</taxon>
        <taxon>Embryophyta</taxon>
        <taxon>Tracheophyta</taxon>
        <taxon>Spermatophyta</taxon>
        <taxon>Magnoliopsida</taxon>
        <taxon>eudicotyledons</taxon>
        <taxon>Gunneridae</taxon>
        <taxon>Pentapetalae</taxon>
        <taxon>rosids</taxon>
        <taxon>malvids</taxon>
        <taxon>Brassicales</taxon>
        <taxon>Brassicaceae</taxon>
        <taxon>Brassiceae</taxon>
        <taxon>Brassica</taxon>
    </lineage>
</organism>
<feature type="signal peptide" evidence="16">
    <location>
        <begin position="1"/>
        <end position="24"/>
    </location>
</feature>
<evidence type="ECO:0000256" key="1">
    <source>
        <dbReference type="ARBA" id="ARBA00004271"/>
    </source>
</evidence>
<keyword evidence="19" id="KW-1185">Reference proteome</keyword>
<evidence type="ECO:0000256" key="2">
    <source>
        <dbReference type="ARBA" id="ARBA00004906"/>
    </source>
</evidence>
<gene>
    <name evidence="18" type="primary">A04p020530.1_BraROA</name>
    <name evidence="18" type="ORF">IGI04_015799</name>
</gene>
<dbReference type="SMART" id="SM00835">
    <property type="entry name" value="Cupin_1"/>
    <property type="match status" value="1"/>
</dbReference>
<evidence type="ECO:0000256" key="8">
    <source>
        <dbReference type="ARBA" id="ARBA00022729"/>
    </source>
</evidence>
<evidence type="ECO:0000256" key="13">
    <source>
        <dbReference type="ARBA" id="ARBA00023157"/>
    </source>
</evidence>